<keyword evidence="2" id="KW-1133">Transmembrane helix</keyword>
<evidence type="ECO:0000313" key="6">
    <source>
        <dbReference type="EMBL" id="PAT37557.1"/>
    </source>
</evidence>
<feature type="domain" description="IPTL-CTERM protein sorting" evidence="4">
    <location>
        <begin position="549"/>
        <end position="573"/>
    </location>
</feature>
<gene>
    <name evidence="6" type="ORF">CK625_04510</name>
</gene>
<evidence type="ECO:0000259" key="4">
    <source>
        <dbReference type="Pfam" id="PF18203"/>
    </source>
</evidence>
<keyword evidence="3" id="KW-0732">Signal</keyword>
<dbReference type="NCBIfam" id="TIGR04174">
    <property type="entry name" value="IPTL_CTERM"/>
    <property type="match status" value="1"/>
</dbReference>
<name>A0A2A2AIF3_9BURK</name>
<dbReference type="Proteomes" id="UP000218054">
    <property type="component" value="Unassembled WGS sequence"/>
</dbReference>
<proteinExistence type="predicted"/>
<dbReference type="InterPro" id="IPR013784">
    <property type="entry name" value="Carb-bd-like_fold"/>
</dbReference>
<comment type="caution">
    <text evidence="6">The sequence shown here is derived from an EMBL/GenBank/DDBJ whole genome shotgun (WGS) entry which is preliminary data.</text>
</comment>
<dbReference type="Gene3D" id="2.60.40.10">
    <property type="entry name" value="Immunoglobulins"/>
    <property type="match status" value="2"/>
</dbReference>
<reference evidence="6 7" key="1">
    <citation type="submission" date="2017-08" db="EMBL/GenBank/DDBJ databases">
        <title>WGS of Clinical strains of the CDC Group NO-1 linked to zoonotic infections in humans.</title>
        <authorList>
            <person name="Bernier A.-M."/>
            <person name="Bernard K."/>
        </authorList>
    </citation>
    <scope>NUCLEOTIDE SEQUENCE [LARGE SCALE GENOMIC DNA]</scope>
    <source>
        <strain evidence="6 7">NML00-0135</strain>
    </source>
</reference>
<keyword evidence="2" id="KW-0472">Membrane</keyword>
<sequence length="576" mass="59232">MPTNHYHRPAYTVRLLATLGAFSGLCAGTAAWAITPPGTPPTFYCDANRPADADTVEGQFNTRTADGSADAADRGNQPRWEYGSQVDVGTGRGTPPTPDALPDQTWKFFTGHELDRYLTPGTQAPYNTYPGIAVGHYPAIGTPQLEQYSVHYFRYRFKLDGSVDPASYAITIPAGVFAPGQPHLRVDDYIQGVYVNGAKVAVAPTLPQVLGGAAMPNQWKAGENELVLAIQNTSVGGAVWLSLQKVEQSACNVLPPDTTLSQPADVTSDELPTFSGSTSNAPAGATVTVVIKRADGSTAATLTTTTDASGNYTVAATDKLPAGTYTIEANVDGDTTPANQTLTVTAAPVAPAPDTTLNPPANVTADELPTFSGTTSNAAAGTTVTVVIKRPDGTTAATLTTTTDASGNYTVAATDKLPAGTYTIEANVDGDTTPANQTLTVTAAPVAPAPDTTLPPPAAVSPDELPTFSGSTSNAPTGATVTVVIKRPDGTIVETLTTTTDGSGNYTVTATNKLPAGTYTIEASVAGDTTPATASLVVRSAPQINGAVPVPTLGHGALGLLSLLLMGVAAWRRKRF</sequence>
<dbReference type="SUPFAM" id="SSF49452">
    <property type="entry name" value="Starch-binding domain-like"/>
    <property type="match status" value="2"/>
</dbReference>
<feature type="transmembrane region" description="Helical" evidence="2">
    <location>
        <begin position="553"/>
        <end position="571"/>
    </location>
</feature>
<keyword evidence="2" id="KW-0812">Transmembrane</keyword>
<dbReference type="Pfam" id="PF18203">
    <property type="entry name" value="IPTL-CTERM"/>
    <property type="match status" value="1"/>
</dbReference>
<accession>A0A2A2AIF3</accession>
<evidence type="ECO:0000256" key="2">
    <source>
        <dbReference type="SAM" id="Phobius"/>
    </source>
</evidence>
<feature type="chain" id="PRO_5013285276" description="IPTL-CTERM protein sorting domain-containing protein" evidence="3">
    <location>
        <begin position="34"/>
        <end position="576"/>
    </location>
</feature>
<evidence type="ECO:0008006" key="8">
    <source>
        <dbReference type="Google" id="ProtNLM"/>
    </source>
</evidence>
<dbReference type="InterPro" id="IPR044016">
    <property type="entry name" value="Big_13"/>
</dbReference>
<dbReference type="InterPro" id="IPR013783">
    <property type="entry name" value="Ig-like_fold"/>
</dbReference>
<protein>
    <recommendedName>
        <fullName evidence="8">IPTL-CTERM protein sorting domain-containing protein</fullName>
    </recommendedName>
</protein>
<evidence type="ECO:0000256" key="1">
    <source>
        <dbReference type="SAM" id="MobiDB-lite"/>
    </source>
</evidence>
<dbReference type="EMBL" id="NSJB01000002">
    <property type="protein sequence ID" value="PAT37557.1"/>
    <property type="molecule type" value="Genomic_DNA"/>
</dbReference>
<evidence type="ECO:0000256" key="3">
    <source>
        <dbReference type="SAM" id="SignalP"/>
    </source>
</evidence>
<dbReference type="AlphaFoldDB" id="A0A2A2AIF3"/>
<dbReference type="SUPFAM" id="SSF49478">
    <property type="entry name" value="Cna protein B-type domain"/>
    <property type="match status" value="1"/>
</dbReference>
<dbReference type="GO" id="GO:0030246">
    <property type="term" value="F:carbohydrate binding"/>
    <property type="evidence" value="ECO:0007669"/>
    <property type="project" value="InterPro"/>
</dbReference>
<feature type="domain" description="Bacterial Ig-like" evidence="5">
    <location>
        <begin position="345"/>
        <end position="429"/>
    </location>
</feature>
<feature type="region of interest" description="Disordered" evidence="1">
    <location>
        <begin position="63"/>
        <end position="103"/>
    </location>
</feature>
<keyword evidence="7" id="KW-1185">Reference proteome</keyword>
<dbReference type="InterPro" id="IPR026442">
    <property type="entry name" value="IPTL_CTERM"/>
</dbReference>
<evidence type="ECO:0000259" key="5">
    <source>
        <dbReference type="Pfam" id="PF19077"/>
    </source>
</evidence>
<dbReference type="Gene3D" id="2.60.40.1120">
    <property type="entry name" value="Carboxypeptidase-like, regulatory domain"/>
    <property type="match status" value="1"/>
</dbReference>
<feature type="signal peptide" evidence="3">
    <location>
        <begin position="1"/>
        <end position="33"/>
    </location>
</feature>
<evidence type="ECO:0000313" key="7">
    <source>
        <dbReference type="Proteomes" id="UP000218054"/>
    </source>
</evidence>
<dbReference type="RefSeq" id="WP_095539125.1">
    <property type="nucleotide sequence ID" value="NZ_NSJB01000002.1"/>
</dbReference>
<organism evidence="6 7">
    <name type="scientific">Vandammella animalimorsus</name>
    <dbReference type="NCBI Taxonomy" id="2029117"/>
    <lineage>
        <taxon>Bacteria</taxon>
        <taxon>Pseudomonadati</taxon>
        <taxon>Pseudomonadota</taxon>
        <taxon>Betaproteobacteria</taxon>
        <taxon>Burkholderiales</taxon>
        <taxon>Comamonadaceae</taxon>
        <taxon>Vandammella</taxon>
    </lineage>
</organism>
<dbReference type="Pfam" id="PF19077">
    <property type="entry name" value="Big_13"/>
    <property type="match status" value="1"/>
</dbReference>